<name>A0A3Q9UYU4_9MICO</name>
<dbReference type="Proteomes" id="UP000285317">
    <property type="component" value="Chromosome"/>
</dbReference>
<dbReference type="AlphaFoldDB" id="A0A3Q9UYU4"/>
<accession>A0A3Q9UYU4</accession>
<evidence type="ECO:0000256" key="1">
    <source>
        <dbReference type="ARBA" id="ARBA00009865"/>
    </source>
</evidence>
<evidence type="ECO:0000256" key="3">
    <source>
        <dbReference type="ARBA" id="ARBA00022801"/>
    </source>
</evidence>
<dbReference type="InterPro" id="IPR006710">
    <property type="entry name" value="Glyco_hydro_43"/>
</dbReference>
<evidence type="ECO:0000313" key="9">
    <source>
        <dbReference type="EMBL" id="AZZ51743.1"/>
    </source>
</evidence>
<dbReference type="Pfam" id="PF07532">
    <property type="entry name" value="Big_4"/>
    <property type="match status" value="1"/>
</dbReference>
<dbReference type="RefSeq" id="WP_127886641.1">
    <property type="nucleotide sequence ID" value="NZ_CP028137.1"/>
</dbReference>
<feature type="compositionally biased region" description="Polar residues" evidence="5">
    <location>
        <begin position="288"/>
        <end position="316"/>
    </location>
</feature>
<gene>
    <name evidence="9" type="ORF">C1I64_06565</name>
</gene>
<dbReference type="SUPFAM" id="SSF75005">
    <property type="entry name" value="Arabinanase/levansucrase/invertase"/>
    <property type="match status" value="1"/>
</dbReference>
<dbReference type="Gene3D" id="2.115.10.20">
    <property type="entry name" value="Glycosyl hydrolase domain, family 43"/>
    <property type="match status" value="1"/>
</dbReference>
<evidence type="ECO:0000256" key="2">
    <source>
        <dbReference type="ARBA" id="ARBA00022729"/>
    </source>
</evidence>
<feature type="region of interest" description="Disordered" evidence="5">
    <location>
        <begin position="285"/>
        <end position="316"/>
    </location>
</feature>
<evidence type="ECO:0000259" key="7">
    <source>
        <dbReference type="Pfam" id="PF07532"/>
    </source>
</evidence>
<keyword evidence="3" id="KW-0378">Hydrolase</keyword>
<evidence type="ECO:0000313" key="10">
    <source>
        <dbReference type="Proteomes" id="UP000285317"/>
    </source>
</evidence>
<keyword evidence="4" id="KW-0326">Glycosidase</keyword>
<proteinExistence type="inferred from homology"/>
<feature type="signal peptide" evidence="6">
    <location>
        <begin position="1"/>
        <end position="33"/>
    </location>
</feature>
<feature type="domain" description="Bacterial Ig-like" evidence="7">
    <location>
        <begin position="665"/>
        <end position="700"/>
    </location>
</feature>
<dbReference type="Pfam" id="PF13385">
    <property type="entry name" value="Laminin_G_3"/>
    <property type="match status" value="1"/>
</dbReference>
<dbReference type="GO" id="GO:0004553">
    <property type="term" value="F:hydrolase activity, hydrolyzing O-glycosyl compounds"/>
    <property type="evidence" value="ECO:0007669"/>
    <property type="project" value="InterPro"/>
</dbReference>
<dbReference type="PANTHER" id="PTHR43817">
    <property type="entry name" value="GLYCOSYL HYDROLASE"/>
    <property type="match status" value="1"/>
</dbReference>
<dbReference type="KEGG" id="rfs:C1I64_06565"/>
<evidence type="ECO:0000256" key="6">
    <source>
        <dbReference type="SAM" id="SignalP"/>
    </source>
</evidence>
<feature type="chain" id="PRO_5018700958" evidence="6">
    <location>
        <begin position="34"/>
        <end position="1130"/>
    </location>
</feature>
<reference evidence="9 10" key="1">
    <citation type="submission" date="2018-03" db="EMBL/GenBank/DDBJ databases">
        <title>Bacteriophage NCPPB3778 and a type I-E CRISPR drive the evolution of the US Biological Select Agent, Rathayibacter toxicus.</title>
        <authorList>
            <person name="Davis E.W.II."/>
            <person name="Tabima J.F."/>
            <person name="Weisberg A.J."/>
            <person name="Dantas Lopes L."/>
            <person name="Wiseman M.S."/>
            <person name="Wiseman M.S."/>
            <person name="Pupko T."/>
            <person name="Belcher M.S."/>
            <person name="Sechler A.J."/>
            <person name="Tancos M.A."/>
            <person name="Schroeder B.K."/>
            <person name="Murray T.D."/>
            <person name="Luster D.G."/>
            <person name="Schneider W.L."/>
            <person name="Rogers E."/>
            <person name="Andreote F.D."/>
            <person name="Grunwald N.J."/>
            <person name="Putnam M.L."/>
            <person name="Chang J.H."/>
        </authorList>
    </citation>
    <scope>NUCLEOTIDE SEQUENCE [LARGE SCALE GENOMIC DNA]</scope>
    <source>
        <strain evidence="9 10">DSM 15932</strain>
    </source>
</reference>
<dbReference type="InterPro" id="IPR013320">
    <property type="entry name" value="ConA-like_dom_sf"/>
</dbReference>
<dbReference type="Pfam" id="PF04616">
    <property type="entry name" value="Glyco_hydro_43"/>
    <property type="match status" value="1"/>
</dbReference>
<evidence type="ECO:0000259" key="8">
    <source>
        <dbReference type="Pfam" id="PF20578"/>
    </source>
</evidence>
<evidence type="ECO:0000256" key="5">
    <source>
        <dbReference type="SAM" id="MobiDB-lite"/>
    </source>
</evidence>
<dbReference type="InterPro" id="IPR046780">
    <property type="entry name" value="aBig_2"/>
</dbReference>
<evidence type="ECO:0000256" key="4">
    <source>
        <dbReference type="ARBA" id="ARBA00023295"/>
    </source>
</evidence>
<keyword evidence="2 6" id="KW-0732">Signal</keyword>
<dbReference type="Gene3D" id="2.60.120.200">
    <property type="match status" value="1"/>
</dbReference>
<dbReference type="Pfam" id="PF20578">
    <property type="entry name" value="aBig_2"/>
    <property type="match status" value="1"/>
</dbReference>
<dbReference type="InterPro" id="IPR011081">
    <property type="entry name" value="Big_4"/>
</dbReference>
<dbReference type="PANTHER" id="PTHR43817:SF1">
    <property type="entry name" value="HYDROLASE, FAMILY 43, PUTATIVE (AFU_ORTHOLOGUE AFUA_3G01660)-RELATED"/>
    <property type="match status" value="1"/>
</dbReference>
<dbReference type="CDD" id="cd18818">
    <property type="entry name" value="GH43_GbtXyl43B-like"/>
    <property type="match status" value="1"/>
</dbReference>
<dbReference type="InterPro" id="IPR023296">
    <property type="entry name" value="Glyco_hydro_beta-prop_sf"/>
</dbReference>
<sequence>MKPTTRWRAALVGALASVVVAAGVALPAVPATAADDLLVRYDFSQLSGTTVPDASGGGRTAILRGSGAQVSGSELVLPGGASGSAAAYLELPRGLIDGRDTLTIQTWLRNDTGAGNYAAVFFGTAESPPSQYWLLNPRDPGGHFKSVITASRNAQAPWTTEAGIPASGPTGPGTDASWGLYTTVLQPGKLTGYYNGRLIAETVTNRSVSDLGTDLVGYIGRSSYADPFYKGRVRDFQIRTSALSAQQVADSYWSGVDAGVRTAALASDAAAIDLGPSRVSSDLALPTTGAQGSSIRWTSSDPARISSTGAVTRPSGSTDAAVTLTATLTLGGASTTRDVPLTVAAQNAQADLDALAESIVLRPTLADGELLPTAPAGATLTWRTTTAGVSIAAGAVRTSGTAAVSATVTGELRSGTATTTKTFSVRVLPAGQARYLLAYERTALGSQEYGGNVAYSMHLGLGTTRTSTEALNDNTGVLFADAQPTGVLDVVQTRTLRDPYVFQLATGGYGVLATRTLTNGDVDPERRGTPLFFTTQDLVSYEPRGFVDLGVTAASEPRAVWDSAAKQYRVTWKDAAGADFSRSFTDLADAGTRGDLRRGAISLPDAAVSTSITGAVPSNLLVVPADTASSLEKRLGRIRNTTVAVDAATVPQGAAVPALGAATLGYSDGSTKKLPVDWSAADLAAVDTTTPGTYQVSGTVRQRDYAAPFLRAEADPDILRWKDRYLFISTDDRGDDQPGMFLRSSPTIDGLRTAADSMVVAQGTAGIAGCYWAPELHDLAGELYIYYSPCIGAIDWQRVTSYVQKLKTGGDPTRLADWETPRPVLKQDGTALQRDAQHPGISLDMTVFQDGGRTYVSWSQRYVTGGVVGDAELWIATIDPANPWRLTSEPRKLVTASYGWETNLTNVAEGATAITHNGKVYLTYSGSGTDRTYAVGLLTAPSGADLTDQTVWAKSDAPLLKSDPAANLWGPGHNSFTVDEDGNEVLVFHARSNGSSNRDTYLRRIHWAADGGPVLDMSAAEEVLTSNRTVRATITVQASAVTVTATATTRCISGRAVVTITTRNAGAGTADVAWVTPWGARSQQIGAQKTGTLAITTRAASLSAGTLEGTATVNGVATPVTATYPAARCS</sequence>
<dbReference type="EMBL" id="CP028137">
    <property type="protein sequence ID" value="AZZ51743.1"/>
    <property type="molecule type" value="Genomic_DNA"/>
</dbReference>
<protein>
    <submittedName>
        <fullName evidence="9">Uncharacterized protein</fullName>
    </submittedName>
</protein>
<comment type="similarity">
    <text evidence="1">Belongs to the glycosyl hydrolase 43 family.</text>
</comment>
<dbReference type="SUPFAM" id="SSF49899">
    <property type="entry name" value="Concanavalin A-like lectins/glucanases"/>
    <property type="match status" value="1"/>
</dbReference>
<organism evidence="9 10">
    <name type="scientific">Rathayibacter festucae DSM 15932</name>
    <dbReference type="NCBI Taxonomy" id="1328866"/>
    <lineage>
        <taxon>Bacteria</taxon>
        <taxon>Bacillati</taxon>
        <taxon>Actinomycetota</taxon>
        <taxon>Actinomycetes</taxon>
        <taxon>Micrococcales</taxon>
        <taxon>Microbacteriaceae</taxon>
        <taxon>Rathayibacter</taxon>
    </lineage>
</organism>
<dbReference type="GO" id="GO:0005975">
    <property type="term" value="P:carbohydrate metabolic process"/>
    <property type="evidence" value="ECO:0007669"/>
    <property type="project" value="InterPro"/>
</dbReference>
<feature type="domain" description="Atrophied bacterial Ig" evidence="8">
    <location>
        <begin position="268"/>
        <end position="346"/>
    </location>
</feature>